<dbReference type="InterPro" id="IPR006828">
    <property type="entry name" value="ASC_dom"/>
</dbReference>
<evidence type="ECO:0000256" key="2">
    <source>
        <dbReference type="ARBA" id="ARBA00010926"/>
    </source>
</evidence>
<dbReference type="Gene3D" id="2.60.40.10">
    <property type="entry name" value="Immunoglobulins"/>
    <property type="match status" value="1"/>
</dbReference>
<dbReference type="GO" id="GO:0031588">
    <property type="term" value="C:nucleotide-activated protein kinase complex"/>
    <property type="evidence" value="ECO:0007669"/>
    <property type="project" value="TreeGrafter"/>
</dbReference>
<feature type="compositionally biased region" description="Basic and acidic residues" evidence="4">
    <location>
        <begin position="134"/>
        <end position="148"/>
    </location>
</feature>
<dbReference type="InterPro" id="IPR032640">
    <property type="entry name" value="AMPK1_CBM"/>
</dbReference>
<comment type="subcellular location">
    <subcellularLocation>
        <location evidence="1">Cytoplasm</location>
    </subcellularLocation>
</comment>
<dbReference type="InterPro" id="IPR037256">
    <property type="entry name" value="ASC_dom_sf"/>
</dbReference>
<gene>
    <name evidence="6" type="ORF">EJ05DRAFT_502316</name>
</gene>
<dbReference type="Proteomes" id="UP000799437">
    <property type="component" value="Unassembled WGS sequence"/>
</dbReference>
<dbReference type="AlphaFoldDB" id="A0A6A6W1N4"/>
<feature type="compositionally biased region" description="Low complexity" evidence="4">
    <location>
        <begin position="152"/>
        <end position="167"/>
    </location>
</feature>
<proteinExistence type="inferred from homology"/>
<feature type="compositionally biased region" description="Polar residues" evidence="4">
    <location>
        <begin position="168"/>
        <end position="187"/>
    </location>
</feature>
<dbReference type="RefSeq" id="XP_033598291.1">
    <property type="nucleotide sequence ID" value="XM_033747235.1"/>
</dbReference>
<dbReference type="InterPro" id="IPR013783">
    <property type="entry name" value="Ig-like_fold"/>
</dbReference>
<sequence length="541" mass="58076">MGNNTSRNSHNPPPPPPLPPPNNIIPPQSGLTSQPLFPHPPRREPQRRGSVQALSTSNSNSKAPNNVKSSAAPPSASLEVTAATFARTSVTPKTHVHARSRSHTTGNIQIPQAVRSHLPNPDSSPIPIAMGNETSREKTPREKTRRDTTVQAASPARRPSPLPAVSSQPLNVPQSNASKLSQPQNDPHATAPDKYLPPSTFHQPPRVPLPIAEELHTPGSPIITPADLSAGAPIAQIDDVPLLRNTSDLSRPDEDDESVADDFLPTEQEGRHVVNTLLEWNGEGEKVYVTGTFADWDRKFKLHPNGPSPNSNVLSTTIPLLPGTHHLKFIVDGDMQISNQLPATVDFTNSLVNYIEVSPDDPGADHTAASELSKAEGKQPVSDAHDQAVSPTSRAAYHSTSVPKNSPVAPAGLKVPEAPAHSTKPAPVVPAAPKKYHSTIPRFLLDLDAPEDSSRFARATEAMGSLPAPPTLPQFLNKSILNGQTPMKDDNSVLTYPNHTVLNHLATSSIRSNVLATSATIRYKRKFLTTIMYKPTSDDGD</sequence>
<feature type="compositionally biased region" description="Polar residues" evidence="4">
    <location>
        <begin position="1"/>
        <end position="10"/>
    </location>
</feature>
<dbReference type="GO" id="GO:0019901">
    <property type="term" value="F:protein kinase binding"/>
    <property type="evidence" value="ECO:0007669"/>
    <property type="project" value="TreeGrafter"/>
</dbReference>
<dbReference type="GO" id="GO:0007165">
    <property type="term" value="P:signal transduction"/>
    <property type="evidence" value="ECO:0007669"/>
    <property type="project" value="UniProtKB-ARBA"/>
</dbReference>
<dbReference type="SMART" id="SM01010">
    <property type="entry name" value="AMPKBI"/>
    <property type="match status" value="1"/>
</dbReference>
<evidence type="ECO:0000313" key="7">
    <source>
        <dbReference type="Proteomes" id="UP000799437"/>
    </source>
</evidence>
<dbReference type="GO" id="GO:0005634">
    <property type="term" value="C:nucleus"/>
    <property type="evidence" value="ECO:0007669"/>
    <property type="project" value="TreeGrafter"/>
</dbReference>
<dbReference type="PANTHER" id="PTHR10343">
    <property type="entry name" value="5'-AMP-ACTIVATED PROTEIN KINASE , BETA SUBUNIT"/>
    <property type="match status" value="1"/>
</dbReference>
<dbReference type="CDD" id="cd02859">
    <property type="entry name" value="E_set_AMPKbeta_like_N"/>
    <property type="match status" value="1"/>
</dbReference>
<dbReference type="Pfam" id="PF04739">
    <property type="entry name" value="AMPKBI"/>
    <property type="match status" value="1"/>
</dbReference>
<feature type="compositionally biased region" description="Polar residues" evidence="4">
    <location>
        <begin position="389"/>
        <end position="404"/>
    </location>
</feature>
<organism evidence="6 7">
    <name type="scientific">Pseudovirgaria hyperparasitica</name>
    <dbReference type="NCBI Taxonomy" id="470096"/>
    <lineage>
        <taxon>Eukaryota</taxon>
        <taxon>Fungi</taxon>
        <taxon>Dikarya</taxon>
        <taxon>Ascomycota</taxon>
        <taxon>Pezizomycotina</taxon>
        <taxon>Dothideomycetes</taxon>
        <taxon>Dothideomycetes incertae sedis</taxon>
        <taxon>Acrospermales</taxon>
        <taxon>Acrospermaceae</taxon>
        <taxon>Pseudovirgaria</taxon>
    </lineage>
</organism>
<dbReference type="InterPro" id="IPR050827">
    <property type="entry name" value="CRP1_MDG1_kinase"/>
</dbReference>
<dbReference type="Pfam" id="PF16561">
    <property type="entry name" value="AMPK1_CBM"/>
    <property type="match status" value="1"/>
</dbReference>
<feature type="region of interest" description="Disordered" evidence="4">
    <location>
        <begin position="1"/>
        <end position="207"/>
    </location>
</feature>
<feature type="domain" description="Association with the SNF1 complex (ASC)" evidence="5">
    <location>
        <begin position="427"/>
        <end position="536"/>
    </location>
</feature>
<evidence type="ECO:0000313" key="6">
    <source>
        <dbReference type="EMBL" id="KAF2755840.1"/>
    </source>
</evidence>
<dbReference type="FunFam" id="2.60.40.10:FF:000562">
    <property type="entry name" value="Snf1 kinase complex beta-subunit Gal83"/>
    <property type="match status" value="1"/>
</dbReference>
<feature type="region of interest" description="Disordered" evidence="4">
    <location>
        <begin position="358"/>
        <end position="432"/>
    </location>
</feature>
<evidence type="ECO:0000256" key="3">
    <source>
        <dbReference type="ARBA" id="ARBA00022490"/>
    </source>
</evidence>
<reference evidence="6" key="1">
    <citation type="journal article" date="2020" name="Stud. Mycol.">
        <title>101 Dothideomycetes genomes: a test case for predicting lifestyles and emergence of pathogens.</title>
        <authorList>
            <person name="Haridas S."/>
            <person name="Albert R."/>
            <person name="Binder M."/>
            <person name="Bloem J."/>
            <person name="Labutti K."/>
            <person name="Salamov A."/>
            <person name="Andreopoulos B."/>
            <person name="Baker S."/>
            <person name="Barry K."/>
            <person name="Bills G."/>
            <person name="Bluhm B."/>
            <person name="Cannon C."/>
            <person name="Castanera R."/>
            <person name="Culley D."/>
            <person name="Daum C."/>
            <person name="Ezra D."/>
            <person name="Gonzalez J."/>
            <person name="Henrissat B."/>
            <person name="Kuo A."/>
            <person name="Liang C."/>
            <person name="Lipzen A."/>
            <person name="Lutzoni F."/>
            <person name="Magnuson J."/>
            <person name="Mondo S."/>
            <person name="Nolan M."/>
            <person name="Ohm R."/>
            <person name="Pangilinan J."/>
            <person name="Park H.-J."/>
            <person name="Ramirez L."/>
            <person name="Alfaro M."/>
            <person name="Sun H."/>
            <person name="Tritt A."/>
            <person name="Yoshinaga Y."/>
            <person name="Zwiers L.-H."/>
            <person name="Turgeon B."/>
            <person name="Goodwin S."/>
            <person name="Spatafora J."/>
            <person name="Crous P."/>
            <person name="Grigoriev I."/>
        </authorList>
    </citation>
    <scope>NUCLEOTIDE SEQUENCE</scope>
    <source>
        <strain evidence="6">CBS 121739</strain>
    </source>
</reference>
<protein>
    <submittedName>
        <fullName evidence="6">AMPKBI-domain-containing protein</fullName>
    </submittedName>
</protein>
<dbReference type="Gene3D" id="6.20.250.60">
    <property type="match status" value="1"/>
</dbReference>
<evidence type="ECO:0000256" key="4">
    <source>
        <dbReference type="SAM" id="MobiDB-lite"/>
    </source>
</evidence>
<feature type="compositionally biased region" description="Pro residues" evidence="4">
    <location>
        <begin position="11"/>
        <end position="24"/>
    </location>
</feature>
<evidence type="ECO:0000256" key="1">
    <source>
        <dbReference type="ARBA" id="ARBA00004496"/>
    </source>
</evidence>
<accession>A0A6A6W1N4</accession>
<name>A0A6A6W1N4_9PEZI</name>
<dbReference type="GO" id="GO:0005737">
    <property type="term" value="C:cytoplasm"/>
    <property type="evidence" value="ECO:0007669"/>
    <property type="project" value="UniProtKB-SubCell"/>
</dbReference>
<dbReference type="SUPFAM" id="SSF81296">
    <property type="entry name" value="E set domains"/>
    <property type="match status" value="1"/>
</dbReference>
<keyword evidence="3" id="KW-0963">Cytoplasm</keyword>
<feature type="compositionally biased region" description="Polar residues" evidence="4">
    <location>
        <begin position="52"/>
        <end position="69"/>
    </location>
</feature>
<dbReference type="SUPFAM" id="SSF160219">
    <property type="entry name" value="AMPKBI-like"/>
    <property type="match status" value="1"/>
</dbReference>
<dbReference type="OrthoDB" id="531008at2759"/>
<dbReference type="EMBL" id="ML996576">
    <property type="protein sequence ID" value="KAF2755840.1"/>
    <property type="molecule type" value="Genomic_DNA"/>
</dbReference>
<keyword evidence="7" id="KW-1185">Reference proteome</keyword>
<dbReference type="GeneID" id="54488289"/>
<dbReference type="PANTHER" id="PTHR10343:SF84">
    <property type="entry name" value="5'-AMP-ACTIVATED PROTEIN KINASE SUBUNIT BETA-1"/>
    <property type="match status" value="1"/>
</dbReference>
<comment type="similarity">
    <text evidence="2">Belongs to the 5'-AMP-activated protein kinase beta subunit family.</text>
</comment>
<evidence type="ECO:0000259" key="5">
    <source>
        <dbReference type="SMART" id="SM01010"/>
    </source>
</evidence>
<dbReference type="InterPro" id="IPR014756">
    <property type="entry name" value="Ig_E-set"/>
</dbReference>